<evidence type="ECO:0000256" key="4">
    <source>
        <dbReference type="ARBA" id="ARBA00017725"/>
    </source>
</evidence>
<evidence type="ECO:0000256" key="5">
    <source>
        <dbReference type="ARBA" id="ARBA00022531"/>
    </source>
</evidence>
<evidence type="ECO:0000313" key="17">
    <source>
        <dbReference type="Proteomes" id="UP000593561"/>
    </source>
</evidence>
<evidence type="ECO:0000256" key="7">
    <source>
        <dbReference type="ARBA" id="ARBA00022640"/>
    </source>
</evidence>
<evidence type="ECO:0000256" key="9">
    <source>
        <dbReference type="ARBA" id="ARBA00023033"/>
    </source>
</evidence>
<protein>
    <recommendedName>
        <fullName evidence="4">Ribulose bisphosphate carboxylase large chain</fullName>
        <ecNumber evidence="3">4.1.1.39</ecNumber>
    </recommendedName>
</protein>
<dbReference type="SUPFAM" id="SSF54966">
    <property type="entry name" value="RuBisCO, large subunit, small (N-terminal) domain"/>
    <property type="match status" value="1"/>
</dbReference>
<gene>
    <name evidence="16" type="ORF">Godav_027955</name>
</gene>
<organism evidence="16 17">
    <name type="scientific">Gossypium davidsonii</name>
    <name type="common">Davidson's cotton</name>
    <name type="synonym">Gossypium klotzschianum subsp. davidsonii</name>
    <dbReference type="NCBI Taxonomy" id="34287"/>
    <lineage>
        <taxon>Eukaryota</taxon>
        <taxon>Viridiplantae</taxon>
        <taxon>Streptophyta</taxon>
        <taxon>Embryophyta</taxon>
        <taxon>Tracheophyta</taxon>
        <taxon>Spermatophyta</taxon>
        <taxon>Magnoliopsida</taxon>
        <taxon>eudicotyledons</taxon>
        <taxon>Gunneridae</taxon>
        <taxon>Pentapetalae</taxon>
        <taxon>rosids</taxon>
        <taxon>malvids</taxon>
        <taxon>Malvales</taxon>
        <taxon>Malvaceae</taxon>
        <taxon>Malvoideae</taxon>
        <taxon>Gossypium</taxon>
    </lineage>
</organism>
<evidence type="ECO:0000256" key="13">
    <source>
        <dbReference type="ARBA" id="ARBA00048059"/>
    </source>
</evidence>
<dbReference type="GO" id="GO:0009853">
    <property type="term" value="P:photorespiration"/>
    <property type="evidence" value="ECO:0007669"/>
    <property type="project" value="UniProtKB-KW"/>
</dbReference>
<dbReference type="InterPro" id="IPR036422">
    <property type="entry name" value="RuBisCO_lsu_N_sf"/>
</dbReference>
<evidence type="ECO:0000313" key="16">
    <source>
        <dbReference type="EMBL" id="MBA0618642.1"/>
    </source>
</evidence>
<dbReference type="EMBL" id="JABFAC010000007">
    <property type="protein sequence ID" value="MBA0618642.1"/>
    <property type="molecule type" value="Genomic_DNA"/>
</dbReference>
<dbReference type="GO" id="GO:0016984">
    <property type="term" value="F:ribulose-bisphosphate carboxylase activity"/>
    <property type="evidence" value="ECO:0007669"/>
    <property type="project" value="UniProtKB-EC"/>
</dbReference>
<evidence type="ECO:0000256" key="1">
    <source>
        <dbReference type="ARBA" id="ARBA00004474"/>
    </source>
</evidence>
<evidence type="ECO:0000259" key="15">
    <source>
        <dbReference type="Pfam" id="PF02788"/>
    </source>
</evidence>
<comment type="catalytic activity">
    <reaction evidence="14">
        <text>2 (2R)-3-phosphoglycerate + 2 H(+) = D-ribulose 1,5-bisphosphate + CO2 + H2O</text>
        <dbReference type="Rhea" id="RHEA:23124"/>
        <dbReference type="ChEBI" id="CHEBI:15377"/>
        <dbReference type="ChEBI" id="CHEBI:15378"/>
        <dbReference type="ChEBI" id="CHEBI:16526"/>
        <dbReference type="ChEBI" id="CHEBI:57870"/>
        <dbReference type="ChEBI" id="CHEBI:58272"/>
        <dbReference type="EC" id="4.1.1.39"/>
    </reaction>
</comment>
<proteinExistence type="inferred from homology"/>
<feature type="domain" description="Ribulose bisphosphate carboxylase large subunit ferrodoxin-like N-terminal" evidence="15">
    <location>
        <begin position="1"/>
        <end position="22"/>
    </location>
</feature>
<keyword evidence="6" id="KW-0113">Calvin cycle</keyword>
<keyword evidence="11" id="KW-0456">Lyase</keyword>
<evidence type="ECO:0000256" key="12">
    <source>
        <dbReference type="ARBA" id="ARBA00023300"/>
    </source>
</evidence>
<keyword evidence="7" id="KW-0934">Plastid</keyword>
<comment type="similarity">
    <text evidence="2">Belongs to the RuBisCO large chain family. Type I subfamily.</text>
</comment>
<evidence type="ECO:0000256" key="11">
    <source>
        <dbReference type="ARBA" id="ARBA00023239"/>
    </source>
</evidence>
<name>A0A7J8RZ84_GOSDV</name>
<keyword evidence="8" id="KW-0560">Oxidoreductase</keyword>
<evidence type="ECO:0000256" key="10">
    <source>
        <dbReference type="ARBA" id="ARBA00023238"/>
    </source>
</evidence>
<evidence type="ECO:0000256" key="8">
    <source>
        <dbReference type="ARBA" id="ARBA00023002"/>
    </source>
</evidence>
<comment type="caution">
    <text evidence="16">The sequence shown here is derived from an EMBL/GenBank/DDBJ whole genome shotgun (WGS) entry which is preliminary data.</text>
</comment>
<accession>A0A7J8RZ84</accession>
<keyword evidence="9" id="KW-0503">Monooxygenase</keyword>
<keyword evidence="17" id="KW-1185">Reference proteome</keyword>
<keyword evidence="5" id="KW-0602">Photosynthesis</keyword>
<evidence type="ECO:0000256" key="6">
    <source>
        <dbReference type="ARBA" id="ARBA00022567"/>
    </source>
</evidence>
<evidence type="ECO:0000256" key="2">
    <source>
        <dbReference type="ARBA" id="ARBA00006204"/>
    </source>
</evidence>
<dbReference type="Gene3D" id="3.30.70.150">
    <property type="entry name" value="RuBisCO large subunit, N-terminal domain"/>
    <property type="match status" value="1"/>
</dbReference>
<keyword evidence="10" id="KW-0601">Photorespiration</keyword>
<dbReference type="GO" id="GO:0019253">
    <property type="term" value="P:reductive pentose-phosphate cycle"/>
    <property type="evidence" value="ECO:0007669"/>
    <property type="project" value="UniProtKB-KW"/>
</dbReference>
<sequence>MLTSIMGNIFGFKALRTLRLEDP</sequence>
<dbReference type="AlphaFoldDB" id="A0A7J8RZ84"/>
<comment type="catalytic activity">
    <reaction evidence="13">
        <text>D-ribulose 1,5-bisphosphate + O2 = 2-phosphoglycolate + (2R)-3-phosphoglycerate + 2 H(+)</text>
        <dbReference type="Rhea" id="RHEA:36631"/>
        <dbReference type="ChEBI" id="CHEBI:15378"/>
        <dbReference type="ChEBI" id="CHEBI:15379"/>
        <dbReference type="ChEBI" id="CHEBI:57870"/>
        <dbReference type="ChEBI" id="CHEBI:58033"/>
        <dbReference type="ChEBI" id="CHEBI:58272"/>
    </reaction>
</comment>
<dbReference type="EC" id="4.1.1.39" evidence="3"/>
<evidence type="ECO:0000256" key="14">
    <source>
        <dbReference type="ARBA" id="ARBA00049469"/>
    </source>
</evidence>
<comment type="subcellular location">
    <subcellularLocation>
        <location evidence="1">Plastid</location>
    </subcellularLocation>
</comment>
<dbReference type="Pfam" id="PF02788">
    <property type="entry name" value="RuBisCO_large_N"/>
    <property type="match status" value="1"/>
</dbReference>
<reference evidence="16 17" key="1">
    <citation type="journal article" date="2019" name="Genome Biol. Evol.">
        <title>Insights into the evolution of the New World diploid cottons (Gossypium, subgenus Houzingenia) based on genome sequencing.</title>
        <authorList>
            <person name="Grover C.E."/>
            <person name="Arick M.A. 2nd"/>
            <person name="Thrash A."/>
            <person name="Conover J.L."/>
            <person name="Sanders W.S."/>
            <person name="Peterson D.G."/>
            <person name="Frelichowski J.E."/>
            <person name="Scheffler J.A."/>
            <person name="Scheffler B.E."/>
            <person name="Wendel J.F."/>
        </authorList>
    </citation>
    <scope>NUCLEOTIDE SEQUENCE [LARGE SCALE GENOMIC DNA]</scope>
    <source>
        <strain evidence="16">27</strain>
        <tissue evidence="16">Leaf</tissue>
    </source>
</reference>
<dbReference type="GO" id="GO:0009536">
    <property type="term" value="C:plastid"/>
    <property type="evidence" value="ECO:0007669"/>
    <property type="project" value="UniProtKB-SubCell"/>
</dbReference>
<dbReference type="InterPro" id="IPR017443">
    <property type="entry name" value="RuBisCO_lsu_fd_N"/>
</dbReference>
<dbReference type="GO" id="GO:0004497">
    <property type="term" value="F:monooxygenase activity"/>
    <property type="evidence" value="ECO:0007669"/>
    <property type="project" value="UniProtKB-KW"/>
</dbReference>
<keyword evidence="12" id="KW-0120">Carbon dioxide fixation</keyword>
<evidence type="ECO:0000256" key="3">
    <source>
        <dbReference type="ARBA" id="ARBA00012287"/>
    </source>
</evidence>
<dbReference type="Proteomes" id="UP000593561">
    <property type="component" value="Unassembled WGS sequence"/>
</dbReference>